<evidence type="ECO:0000256" key="4">
    <source>
        <dbReference type="ARBA" id="ARBA00023128"/>
    </source>
</evidence>
<sequence length="293" mass="32104">MAAPVLKCLMKYIHTFRIHAQKLSRCAVFHIRANGVLSQKDLSCASKGIVRCFVLSAVGLTTDASATSASSIGQAGSHKLDFEPNDPRLRSHECLKNAAGLSVDSTSAVLSQTVYAVTKIEKEYVELVNVLIVLIEYQLQVLGHAAEEERIGDLIVETRHEINKVKQRKEDLRLLFSSVEKLADASAEVAFAAGAAYASTSAGERLYSAQQEVKRVQSESEEVEQRLHEAQARSVEALSQHEEQRQTALKRAEQERHSAEESLAAEKTSSDTQTSSSEQFTGDSVADDDLSEK</sequence>
<keyword evidence="4" id="KW-0496">Mitochondrion</keyword>
<dbReference type="InterPro" id="IPR009062">
    <property type="entry name" value="Smac/DIABLO-like_sf"/>
</dbReference>
<evidence type="ECO:0000313" key="9">
    <source>
        <dbReference type="Proteomes" id="UP001283361"/>
    </source>
</evidence>
<keyword evidence="9" id="KW-1185">Reference proteome</keyword>
<evidence type="ECO:0000256" key="7">
    <source>
        <dbReference type="SAM" id="MobiDB-lite"/>
    </source>
</evidence>
<evidence type="ECO:0000256" key="6">
    <source>
        <dbReference type="ARBA" id="ARBA00046319"/>
    </source>
</evidence>
<dbReference type="GO" id="GO:0005739">
    <property type="term" value="C:mitochondrion"/>
    <property type="evidence" value="ECO:0007669"/>
    <property type="project" value="UniProtKB-SubCell"/>
</dbReference>
<evidence type="ECO:0000256" key="1">
    <source>
        <dbReference type="ARBA" id="ARBA00004173"/>
    </source>
</evidence>
<comment type="caution">
    <text evidence="8">The sequence shown here is derived from an EMBL/GenBank/DDBJ whole genome shotgun (WGS) entry which is preliminary data.</text>
</comment>
<reference evidence="8" key="1">
    <citation type="journal article" date="2023" name="G3 (Bethesda)">
        <title>A reference genome for the long-term kleptoplast-retaining sea slug Elysia crispata morphotype clarki.</title>
        <authorList>
            <person name="Eastman K.E."/>
            <person name="Pendleton A.L."/>
            <person name="Shaikh M.A."/>
            <person name="Suttiyut T."/>
            <person name="Ogas R."/>
            <person name="Tomko P."/>
            <person name="Gavelis G."/>
            <person name="Widhalm J.R."/>
            <person name="Wisecaver J.H."/>
        </authorList>
    </citation>
    <scope>NUCLEOTIDE SEQUENCE</scope>
    <source>
        <strain evidence="8">ECLA1</strain>
    </source>
</reference>
<protein>
    <recommendedName>
        <fullName evidence="5">Direct IAP-binding protein with low pI</fullName>
    </recommendedName>
</protein>
<accession>A0AAE0YF68</accession>
<keyword evidence="3" id="KW-0809">Transit peptide</keyword>
<dbReference type="GO" id="GO:0008631">
    <property type="term" value="P:intrinsic apoptotic signaling pathway in response to oxidative stress"/>
    <property type="evidence" value="ECO:0007669"/>
    <property type="project" value="TreeGrafter"/>
</dbReference>
<dbReference type="Pfam" id="PF09057">
    <property type="entry name" value="Smac_DIABLO"/>
    <property type="match status" value="1"/>
</dbReference>
<dbReference type="PANTHER" id="PTHR32247">
    <property type="entry name" value="DIABLO HOMOLOG, MITOCHONDRIAL"/>
    <property type="match status" value="1"/>
</dbReference>
<comment type="similarity">
    <text evidence="6">Belongs to the Smac/DIABLO protein family.</text>
</comment>
<dbReference type="PANTHER" id="PTHR32247:SF3">
    <property type="entry name" value="DIABLO IAP-BINDING MITOCHONDRIAL PROTEIN"/>
    <property type="match status" value="1"/>
</dbReference>
<evidence type="ECO:0000256" key="5">
    <source>
        <dbReference type="ARBA" id="ARBA00033049"/>
    </source>
</evidence>
<proteinExistence type="inferred from homology"/>
<dbReference type="Gene3D" id="1.20.58.70">
    <property type="match status" value="1"/>
</dbReference>
<dbReference type="SUPFAM" id="SSF46984">
    <property type="entry name" value="Smac/diablo"/>
    <property type="match status" value="1"/>
</dbReference>
<feature type="compositionally biased region" description="Basic and acidic residues" evidence="7">
    <location>
        <begin position="239"/>
        <end position="260"/>
    </location>
</feature>
<gene>
    <name evidence="8" type="ORF">RRG08_030758</name>
</gene>
<feature type="region of interest" description="Disordered" evidence="7">
    <location>
        <begin position="232"/>
        <end position="293"/>
    </location>
</feature>
<dbReference type="EMBL" id="JAWDGP010006299">
    <property type="protein sequence ID" value="KAK3743636.1"/>
    <property type="molecule type" value="Genomic_DNA"/>
</dbReference>
<comment type="subcellular location">
    <subcellularLocation>
        <location evidence="1">Mitochondrion</location>
    </subcellularLocation>
</comment>
<evidence type="ECO:0000313" key="8">
    <source>
        <dbReference type="EMBL" id="KAK3743636.1"/>
    </source>
</evidence>
<organism evidence="8 9">
    <name type="scientific">Elysia crispata</name>
    <name type="common">lettuce slug</name>
    <dbReference type="NCBI Taxonomy" id="231223"/>
    <lineage>
        <taxon>Eukaryota</taxon>
        <taxon>Metazoa</taxon>
        <taxon>Spiralia</taxon>
        <taxon>Lophotrochozoa</taxon>
        <taxon>Mollusca</taxon>
        <taxon>Gastropoda</taxon>
        <taxon>Heterobranchia</taxon>
        <taxon>Euthyneura</taxon>
        <taxon>Panpulmonata</taxon>
        <taxon>Sacoglossa</taxon>
        <taxon>Placobranchoidea</taxon>
        <taxon>Plakobranchidae</taxon>
        <taxon>Elysia</taxon>
    </lineage>
</organism>
<dbReference type="Proteomes" id="UP001283361">
    <property type="component" value="Unassembled WGS sequence"/>
</dbReference>
<keyword evidence="2" id="KW-0053">Apoptosis</keyword>
<dbReference type="GO" id="GO:0051402">
    <property type="term" value="P:neuron apoptotic process"/>
    <property type="evidence" value="ECO:0007669"/>
    <property type="project" value="TreeGrafter"/>
</dbReference>
<name>A0AAE0YF68_9GAST</name>
<evidence type="ECO:0000256" key="3">
    <source>
        <dbReference type="ARBA" id="ARBA00022946"/>
    </source>
</evidence>
<evidence type="ECO:0000256" key="2">
    <source>
        <dbReference type="ARBA" id="ARBA00022703"/>
    </source>
</evidence>
<dbReference type="InterPro" id="IPR015142">
    <property type="entry name" value="Smac_DIABLO"/>
</dbReference>
<dbReference type="AlphaFoldDB" id="A0AAE0YF68"/>